<organism evidence="5 6">
    <name type="scientific">Candidatus Methanobinarius endosymbioticus</name>
    <dbReference type="NCBI Taxonomy" id="2006182"/>
    <lineage>
        <taxon>Archaea</taxon>
        <taxon>Methanobacteriati</taxon>
        <taxon>Methanobacteriota</taxon>
        <taxon>Methanomada group</taxon>
        <taxon>Methanobacteria</taxon>
        <taxon>Methanobacteriales</taxon>
        <taxon>Methanobacteriaceae</taxon>
        <taxon>Candidatus Methanobinarius</taxon>
    </lineage>
</organism>
<evidence type="ECO:0000256" key="1">
    <source>
        <dbReference type="ARBA" id="ARBA00022448"/>
    </source>
</evidence>
<dbReference type="Pfam" id="PF12849">
    <property type="entry name" value="PBP_like_2"/>
    <property type="match status" value="1"/>
</dbReference>
<proteinExistence type="predicted"/>
<dbReference type="GO" id="GO:0042301">
    <property type="term" value="F:phosphate ion binding"/>
    <property type="evidence" value="ECO:0007669"/>
    <property type="project" value="InterPro"/>
</dbReference>
<feature type="domain" description="PBP" evidence="4">
    <location>
        <begin position="27"/>
        <end position="252"/>
    </location>
</feature>
<dbReference type="Gene3D" id="3.40.190.10">
    <property type="entry name" value="Periplasmic binding protein-like II"/>
    <property type="match status" value="2"/>
</dbReference>
<reference evidence="5 6" key="1">
    <citation type="submission" date="2018-06" db="EMBL/GenBank/DDBJ databases">
        <title>Genomic insight into two independent archaeal endosymbiosis events.</title>
        <authorList>
            <person name="Lind A.E."/>
            <person name="Lewis W.H."/>
            <person name="Spang A."/>
            <person name="Guy L."/>
            <person name="Embley M.T."/>
            <person name="Ettema T.J.G."/>
        </authorList>
    </citation>
    <scope>NUCLEOTIDE SEQUENCE [LARGE SCALE GENOMIC DNA]</scope>
    <source>
        <strain evidence="5">NOE</strain>
    </source>
</reference>
<keyword evidence="3" id="KW-1133">Transmembrane helix</keyword>
<evidence type="ECO:0000256" key="2">
    <source>
        <dbReference type="ARBA" id="ARBA00022729"/>
    </source>
</evidence>
<evidence type="ECO:0000259" key="4">
    <source>
        <dbReference type="Pfam" id="PF12849"/>
    </source>
</evidence>
<dbReference type="InterPro" id="IPR050811">
    <property type="entry name" value="Phosphate_ABC_transporter"/>
</dbReference>
<evidence type="ECO:0000313" key="5">
    <source>
        <dbReference type="EMBL" id="RBQ23355.1"/>
    </source>
</evidence>
<keyword evidence="3" id="KW-0812">Transmembrane</keyword>
<keyword evidence="3" id="KW-0472">Membrane</keyword>
<protein>
    <recommendedName>
        <fullName evidence="4">PBP domain-containing protein</fullName>
    </recommendedName>
</protein>
<dbReference type="PANTHER" id="PTHR30570">
    <property type="entry name" value="PERIPLASMIC PHOSPHATE BINDING COMPONENT OF PHOSPHATE ABC TRANSPORTER"/>
    <property type="match status" value="1"/>
</dbReference>
<accession>A0A366MAZ6</accession>
<dbReference type="AlphaFoldDB" id="A0A366MAZ6"/>
<dbReference type="InterPro" id="IPR024370">
    <property type="entry name" value="PBP_domain"/>
</dbReference>
<keyword evidence="1" id="KW-0813">Transport</keyword>
<feature type="transmembrane region" description="Helical" evidence="3">
    <location>
        <begin position="6"/>
        <end position="22"/>
    </location>
</feature>
<dbReference type="CDD" id="cd13653">
    <property type="entry name" value="PBP2_phosphate_like_1"/>
    <property type="match status" value="1"/>
</dbReference>
<dbReference type="Proteomes" id="UP000253099">
    <property type="component" value="Unassembled WGS sequence"/>
</dbReference>
<evidence type="ECO:0000313" key="6">
    <source>
        <dbReference type="Proteomes" id="UP000253099"/>
    </source>
</evidence>
<dbReference type="EMBL" id="NIZT01000025">
    <property type="protein sequence ID" value="RBQ23355.1"/>
    <property type="molecule type" value="Genomic_DNA"/>
</dbReference>
<dbReference type="SUPFAM" id="SSF53850">
    <property type="entry name" value="Periplasmic binding protein-like II"/>
    <property type="match status" value="1"/>
</dbReference>
<dbReference type="NCBIfam" id="TIGR02136">
    <property type="entry name" value="ptsS_2"/>
    <property type="match status" value="1"/>
</dbReference>
<evidence type="ECO:0000256" key="3">
    <source>
        <dbReference type="SAM" id="Phobius"/>
    </source>
</evidence>
<name>A0A366MAZ6_9EURY</name>
<gene>
    <name evidence="5" type="ORF">ALNOE001_09140</name>
</gene>
<keyword evidence="6" id="KW-1185">Reference proteome</keyword>
<keyword evidence="2" id="KW-0732">Signal</keyword>
<comment type="caution">
    <text evidence="5">The sequence shown here is derived from an EMBL/GenBank/DDBJ whole genome shotgun (WGS) entry which is preliminary data.</text>
</comment>
<dbReference type="PANTHER" id="PTHR30570:SF1">
    <property type="entry name" value="PHOSPHATE-BINDING PROTEIN PSTS"/>
    <property type="match status" value="1"/>
</dbReference>
<sequence length="268" mass="29214">MNSEFKGIIVIAICIILAYLFINPGASYERIDVVGSTSVQPLVEKLAENFTSSHEDIRIYVQGGGSGMGIRSTKQGLANIGMSSKELSSTEKKNLTEITIGKEGIVIAVSNQNNIKDLSIEQIKNIFNGKITNWKEVGGNDKEIHVITREEGSGTRSAFESIVMDDTKIKDSAIVQSSTESVKQSVASDPGAIGFVSFAHMNDDVKPISVDGVSPSEKTITNEEYVLQRPFIFLIKGEPSKFAKEFLSWIKSPAGTEIIKKEKIIPVK</sequence>
<dbReference type="InterPro" id="IPR011862">
    <property type="entry name" value="Phos-bd"/>
</dbReference>